<comment type="caution">
    <text evidence="3">The sequence shown here is derived from an EMBL/GenBank/DDBJ whole genome shotgun (WGS) entry which is preliminary data.</text>
</comment>
<dbReference type="FunFam" id="3.30.200.20:FF:000742">
    <property type="entry name" value="Receptor-like protein kinase ANXUR2"/>
    <property type="match status" value="1"/>
</dbReference>
<dbReference type="EMBL" id="JBGMDY010000006">
    <property type="protein sequence ID" value="KAL2330217.1"/>
    <property type="molecule type" value="Genomic_DNA"/>
</dbReference>
<dbReference type="InterPro" id="IPR001245">
    <property type="entry name" value="Ser-Thr/Tyr_kinase_cat_dom"/>
</dbReference>
<dbReference type="PANTHER" id="PTHR27003:SF303">
    <property type="entry name" value="TYROSINE KINASE FAMILY PROTEIN"/>
    <property type="match status" value="1"/>
</dbReference>
<evidence type="ECO:0000256" key="1">
    <source>
        <dbReference type="SAM" id="MobiDB-lite"/>
    </source>
</evidence>
<feature type="domain" description="Protein kinase" evidence="2">
    <location>
        <begin position="59"/>
        <end position="247"/>
    </location>
</feature>
<dbReference type="InterPro" id="IPR000719">
    <property type="entry name" value="Prot_kinase_dom"/>
</dbReference>
<feature type="compositionally biased region" description="Polar residues" evidence="1">
    <location>
        <begin position="231"/>
        <end position="247"/>
    </location>
</feature>
<evidence type="ECO:0000259" key="2">
    <source>
        <dbReference type="PROSITE" id="PS50011"/>
    </source>
</evidence>
<dbReference type="Gene3D" id="1.10.510.10">
    <property type="entry name" value="Transferase(Phosphotransferase) domain 1"/>
    <property type="match status" value="1"/>
</dbReference>
<proteinExistence type="predicted"/>
<dbReference type="AlphaFoldDB" id="A0ABD1M336"/>
<name>A0ABD1M336_9FABA</name>
<accession>A0ABD1M336</accession>
<organism evidence="3 4">
    <name type="scientific">Flemingia macrophylla</name>
    <dbReference type="NCBI Taxonomy" id="520843"/>
    <lineage>
        <taxon>Eukaryota</taxon>
        <taxon>Viridiplantae</taxon>
        <taxon>Streptophyta</taxon>
        <taxon>Embryophyta</taxon>
        <taxon>Tracheophyta</taxon>
        <taxon>Spermatophyta</taxon>
        <taxon>Magnoliopsida</taxon>
        <taxon>eudicotyledons</taxon>
        <taxon>Gunneridae</taxon>
        <taxon>Pentapetalae</taxon>
        <taxon>rosids</taxon>
        <taxon>fabids</taxon>
        <taxon>Fabales</taxon>
        <taxon>Fabaceae</taxon>
        <taxon>Papilionoideae</taxon>
        <taxon>50 kb inversion clade</taxon>
        <taxon>NPAAA clade</taxon>
        <taxon>indigoferoid/millettioid clade</taxon>
        <taxon>Phaseoleae</taxon>
        <taxon>Flemingia</taxon>
    </lineage>
</organism>
<dbReference type="PANTHER" id="PTHR27003">
    <property type="entry name" value="OS07G0166700 PROTEIN"/>
    <property type="match status" value="1"/>
</dbReference>
<dbReference type="Proteomes" id="UP001603857">
    <property type="component" value="Unassembled WGS sequence"/>
</dbReference>
<keyword evidence="4" id="KW-1185">Reference proteome</keyword>
<reference evidence="3 4" key="1">
    <citation type="submission" date="2024-08" db="EMBL/GenBank/DDBJ databases">
        <title>Insights into the chromosomal genome structure of Flemingia macrophylla.</title>
        <authorList>
            <person name="Ding Y."/>
            <person name="Zhao Y."/>
            <person name="Bi W."/>
            <person name="Wu M."/>
            <person name="Zhao G."/>
            <person name="Gong Y."/>
            <person name="Li W."/>
            <person name="Zhang P."/>
        </authorList>
    </citation>
    <scope>NUCLEOTIDE SEQUENCE [LARGE SCALE GENOMIC DNA]</scope>
    <source>
        <strain evidence="3">DYQJB</strain>
        <tissue evidence="3">Leaf</tissue>
    </source>
</reference>
<dbReference type="SUPFAM" id="SSF56112">
    <property type="entry name" value="Protein kinase-like (PK-like)"/>
    <property type="match status" value="1"/>
</dbReference>
<evidence type="ECO:0000313" key="4">
    <source>
        <dbReference type="Proteomes" id="UP001603857"/>
    </source>
</evidence>
<dbReference type="InterPro" id="IPR011009">
    <property type="entry name" value="Kinase-like_dom_sf"/>
</dbReference>
<gene>
    <name evidence="3" type="ORF">Fmac_017798</name>
</gene>
<dbReference type="PROSITE" id="PS50011">
    <property type="entry name" value="PROTEIN_KINASE_DOM"/>
    <property type="match status" value="1"/>
</dbReference>
<dbReference type="Gene3D" id="3.30.200.20">
    <property type="entry name" value="Phosphorylase Kinase, domain 1"/>
    <property type="match status" value="1"/>
</dbReference>
<dbReference type="InterPro" id="IPR045272">
    <property type="entry name" value="ANXUR1/2-like"/>
</dbReference>
<sequence>MSNKNEKLVSGGVTNLTTNTMLLKCLGERSSSRRKYPTVIEELCPQFSLSDLRKSTNNFDENNVIGLTRFRKIYKGCLECRDAPDVALKRFNVKDSRACELFKNEIELFCQLRHPNCISLKGFCNHKKEKIIVYEHMSNGSLYKHLGEGKLSWKKRLEICIGAARGLHYLHTGVKRSIFHRDFRPSSILLDHNMEPKLSNFDLCLKGPHFLSKPKPIKVDHIEECPKYPKSDSNNSEKLAQQSGLAS</sequence>
<dbReference type="Pfam" id="PF07714">
    <property type="entry name" value="PK_Tyr_Ser-Thr"/>
    <property type="match status" value="1"/>
</dbReference>
<protein>
    <recommendedName>
        <fullName evidence="2">Protein kinase domain-containing protein</fullName>
    </recommendedName>
</protein>
<evidence type="ECO:0000313" key="3">
    <source>
        <dbReference type="EMBL" id="KAL2330217.1"/>
    </source>
</evidence>
<feature type="region of interest" description="Disordered" evidence="1">
    <location>
        <begin position="225"/>
        <end position="247"/>
    </location>
</feature>